<dbReference type="PROSITE" id="PS50011">
    <property type="entry name" value="PROTEIN_KINASE_DOM"/>
    <property type="match status" value="1"/>
</dbReference>
<feature type="region of interest" description="Disordered" evidence="14">
    <location>
        <begin position="1"/>
        <end position="67"/>
    </location>
</feature>
<dbReference type="SUPFAM" id="SSF56112">
    <property type="entry name" value="Protein kinase-like (PK-like)"/>
    <property type="match status" value="1"/>
</dbReference>
<evidence type="ECO:0000256" key="10">
    <source>
        <dbReference type="ARBA" id="ARBA00023163"/>
    </source>
</evidence>
<dbReference type="PROSITE" id="PS00108">
    <property type="entry name" value="PROTEIN_KINASE_ST"/>
    <property type="match status" value="1"/>
</dbReference>
<dbReference type="InterPro" id="IPR050603">
    <property type="entry name" value="MYST_HAT"/>
</dbReference>
<sequence>MEIKNDQKRKRNLTKEVKSGSSIYENSSFIEDLSNSKKEDNDDDVTEIQSLEDCTSDYESSKSSYNSKEEDNCCEELERISENVRYEIKNLYETFHHLRKHYRLINKIGEGTFSSVYIAEDYNYDKYINEWQYKEQETFSWNTPLLKRRKMLSKYDNYKKKYVALKKIYVTSSPERIINELKILKDLKGNDSIVPIITAMRSRDQIIIVLPYFKHIDFRDYYRTLSLEDIRFYFKKLFQALYHVHKNGIIHRDIKPSNFLYDVKRRTGVLVDFGLAERENYDETSCLCSNKNKSELFRNKKMLLSTTILNEFEGQPGYLKNDPRPRKRANRAGTRGFRAPEVLFKCMAQSTKIDIWAAGVILLSFLTQRFPFFNSSDDVDALIEITCIFGKNEMRKCAELHNCLFDTNISTLNEKKITFQKLIRWSTNFSTNCNIPLTWQEELAIDFLEQCLQLNPSERFSAEKALQHDFLKFIDEDEFAEEVDFNQRSIVLKKKLQIQSCTLILQNSENNIDYVILGEYQIKTWFNSPYPSSSGDLKSHLLYVCNKCFKYSTNEFLIANHEVVCFSLKSQGKVIFKNASLKIKELDGKQHKLTCQCLSLFAKLFLENKSICFDVENFLFYVLTRTNKNMEETVGFFSKEKLSWDEYNLACILIFPPYQKHGYGKILIALSYELSKAEKKWGSPEKPLSNLGFISYLSYWTHSVVTFLLRNTTDKSRNFSIREICEKTAIRPKDLIYALKTLNILENWNSSQNKFIVSYESLKSFVEKNNIDLKPIIPDTAILHSQ</sequence>
<keyword evidence="18" id="KW-1185">Reference proteome</keyword>
<evidence type="ECO:0000256" key="1">
    <source>
        <dbReference type="ARBA" id="ARBA00004123"/>
    </source>
</evidence>
<keyword evidence="6" id="KW-0863">Zinc-finger</keyword>
<evidence type="ECO:0000256" key="5">
    <source>
        <dbReference type="ARBA" id="ARBA00022723"/>
    </source>
</evidence>
<dbReference type="Proteomes" id="UP000663699">
    <property type="component" value="Chromosome 2"/>
</dbReference>
<evidence type="ECO:0000256" key="12">
    <source>
        <dbReference type="ARBA" id="ARBA00023315"/>
    </source>
</evidence>
<dbReference type="EC" id="2.3.1.48" evidence="3"/>
<proteinExistence type="inferred from homology"/>
<evidence type="ECO:0000256" key="9">
    <source>
        <dbReference type="ARBA" id="ARBA00023015"/>
    </source>
</evidence>
<dbReference type="InterPro" id="IPR011009">
    <property type="entry name" value="Kinase-like_dom_sf"/>
</dbReference>
<feature type="compositionally biased region" description="Polar residues" evidence="14">
    <location>
        <begin position="19"/>
        <end position="29"/>
    </location>
</feature>
<name>A0A899FYZ5_9ASCO</name>
<protein>
    <recommendedName>
        <fullName evidence="3">histone acetyltransferase</fullName>
        <ecNumber evidence="3">2.3.1.48</ecNumber>
    </recommendedName>
</protein>
<gene>
    <name evidence="17" type="ORF">MERGE_001800</name>
</gene>
<keyword evidence="5" id="KW-0479">Metal-binding</keyword>
<dbReference type="GO" id="GO:0004672">
    <property type="term" value="F:protein kinase activity"/>
    <property type="evidence" value="ECO:0007669"/>
    <property type="project" value="InterPro"/>
</dbReference>
<evidence type="ECO:0000256" key="8">
    <source>
        <dbReference type="ARBA" id="ARBA00022990"/>
    </source>
</evidence>
<dbReference type="PROSITE" id="PS51726">
    <property type="entry name" value="MYST_HAT"/>
    <property type="match status" value="1"/>
</dbReference>
<dbReference type="AlphaFoldDB" id="A0A899FYZ5"/>
<keyword evidence="10" id="KW-0804">Transcription</keyword>
<dbReference type="InterPro" id="IPR040706">
    <property type="entry name" value="Zf-MYST"/>
</dbReference>
<dbReference type="Gene3D" id="3.30.60.60">
    <property type="entry name" value="N-acetyl transferase-like"/>
    <property type="match status" value="1"/>
</dbReference>
<evidence type="ECO:0000256" key="2">
    <source>
        <dbReference type="ARBA" id="ARBA00010107"/>
    </source>
</evidence>
<dbReference type="PANTHER" id="PTHR10615">
    <property type="entry name" value="HISTONE ACETYLTRANSFERASE"/>
    <property type="match status" value="1"/>
</dbReference>
<dbReference type="CDD" id="cd14019">
    <property type="entry name" value="STKc_Cdc7"/>
    <property type="match status" value="1"/>
</dbReference>
<organism evidence="17 18">
    <name type="scientific">Pneumocystis wakefieldiae</name>
    <dbReference type="NCBI Taxonomy" id="38082"/>
    <lineage>
        <taxon>Eukaryota</taxon>
        <taxon>Fungi</taxon>
        <taxon>Dikarya</taxon>
        <taxon>Ascomycota</taxon>
        <taxon>Taphrinomycotina</taxon>
        <taxon>Pneumocystomycetes</taxon>
        <taxon>Pneumocystaceae</taxon>
        <taxon>Pneumocystis</taxon>
    </lineage>
</organism>
<dbReference type="GO" id="GO:0008270">
    <property type="term" value="F:zinc ion binding"/>
    <property type="evidence" value="ECO:0007669"/>
    <property type="project" value="UniProtKB-KW"/>
</dbReference>
<dbReference type="Gene3D" id="3.40.630.30">
    <property type="match status" value="1"/>
</dbReference>
<dbReference type="GO" id="GO:0005524">
    <property type="term" value="F:ATP binding"/>
    <property type="evidence" value="ECO:0007669"/>
    <property type="project" value="InterPro"/>
</dbReference>
<evidence type="ECO:0000313" key="18">
    <source>
        <dbReference type="Proteomes" id="UP000663699"/>
    </source>
</evidence>
<dbReference type="InterPro" id="IPR016181">
    <property type="entry name" value="Acyl_CoA_acyltransferase"/>
</dbReference>
<evidence type="ECO:0000256" key="4">
    <source>
        <dbReference type="ARBA" id="ARBA00022679"/>
    </source>
</evidence>
<evidence type="ECO:0000313" key="17">
    <source>
        <dbReference type="EMBL" id="QSL64499.1"/>
    </source>
</evidence>
<dbReference type="GO" id="GO:0006355">
    <property type="term" value="P:regulation of DNA-templated transcription"/>
    <property type="evidence" value="ECO:0007669"/>
    <property type="project" value="InterPro"/>
</dbReference>
<dbReference type="Gene3D" id="1.10.10.10">
    <property type="entry name" value="Winged helix-like DNA-binding domain superfamily/Winged helix DNA-binding domain"/>
    <property type="match status" value="1"/>
</dbReference>
<dbReference type="InterPro" id="IPR008271">
    <property type="entry name" value="Ser/Thr_kinase_AS"/>
</dbReference>
<dbReference type="GO" id="GO:0046972">
    <property type="term" value="F:histone H4K16 acetyltransferase activity"/>
    <property type="evidence" value="ECO:0007669"/>
    <property type="project" value="TreeGrafter"/>
</dbReference>
<evidence type="ECO:0000256" key="14">
    <source>
        <dbReference type="SAM" id="MobiDB-lite"/>
    </source>
</evidence>
<dbReference type="InterPro" id="IPR000719">
    <property type="entry name" value="Prot_kinase_dom"/>
</dbReference>
<keyword evidence="8" id="KW-0007">Acetylation</keyword>
<dbReference type="PANTHER" id="PTHR10615:SF219">
    <property type="entry name" value="HISTONE ACETYLTRANSFERASE KAT5"/>
    <property type="match status" value="1"/>
</dbReference>
<comment type="subcellular location">
    <subcellularLocation>
        <location evidence="1">Nucleus</location>
    </subcellularLocation>
</comment>
<dbReference type="EMBL" id="CP054533">
    <property type="protein sequence ID" value="QSL64499.1"/>
    <property type="molecule type" value="Genomic_DNA"/>
</dbReference>
<feature type="domain" description="MYST-type HAT" evidence="16">
    <location>
        <begin position="507"/>
        <end position="775"/>
    </location>
</feature>
<dbReference type="Pfam" id="PF01853">
    <property type="entry name" value="MOZ_SAS"/>
    <property type="match status" value="1"/>
</dbReference>
<dbReference type="OrthoDB" id="10020333at2759"/>
<feature type="active site" description="Proton donor/acceptor" evidence="13">
    <location>
        <position position="685"/>
    </location>
</feature>
<evidence type="ECO:0000259" key="16">
    <source>
        <dbReference type="PROSITE" id="PS51726"/>
    </source>
</evidence>
<evidence type="ECO:0000256" key="11">
    <source>
        <dbReference type="ARBA" id="ARBA00023242"/>
    </source>
</evidence>
<comment type="similarity">
    <text evidence="2">Belongs to the MYST (SAS/MOZ) family.</text>
</comment>
<keyword evidence="4" id="KW-0808">Transferase</keyword>
<evidence type="ECO:0000256" key="7">
    <source>
        <dbReference type="ARBA" id="ARBA00022833"/>
    </source>
</evidence>
<dbReference type="GO" id="GO:0005634">
    <property type="term" value="C:nucleus"/>
    <property type="evidence" value="ECO:0007669"/>
    <property type="project" value="UniProtKB-SubCell"/>
</dbReference>
<evidence type="ECO:0000256" key="6">
    <source>
        <dbReference type="ARBA" id="ARBA00022771"/>
    </source>
</evidence>
<keyword evidence="11" id="KW-0539">Nucleus</keyword>
<dbReference type="InterPro" id="IPR002717">
    <property type="entry name" value="HAT_MYST-type"/>
</dbReference>
<keyword evidence="12" id="KW-0012">Acyltransferase</keyword>
<feature type="domain" description="Protein kinase" evidence="15">
    <location>
        <begin position="102"/>
        <end position="471"/>
    </location>
</feature>
<dbReference type="Pfam" id="PF00069">
    <property type="entry name" value="Pkinase"/>
    <property type="match status" value="2"/>
</dbReference>
<reference evidence="17" key="1">
    <citation type="submission" date="2020-06" db="EMBL/GenBank/DDBJ databases">
        <title>Genomes of multiple members of Pneumocystis genus reveal paths to human pathogen Pneumocystis jirovecii.</title>
        <authorList>
            <person name="Cisse O.H."/>
            <person name="Ma L."/>
            <person name="Dekker J."/>
            <person name="Khil P."/>
            <person name="Jo J."/>
            <person name="Brenchley J."/>
            <person name="Blair R."/>
            <person name="Pahar B."/>
            <person name="Chabe M."/>
            <person name="Van Rompay K.A."/>
            <person name="Keesler R."/>
            <person name="Sukura A."/>
            <person name="Hirsch V."/>
            <person name="Kutty G."/>
            <person name="Liu Y."/>
            <person name="Peng L."/>
            <person name="Chen J."/>
            <person name="Song J."/>
            <person name="Weissenbacher-Lang C."/>
            <person name="Xu J."/>
            <person name="Upham N.S."/>
            <person name="Stajich J.E."/>
            <person name="Cuomo C.A."/>
            <person name="Cushion M.T."/>
            <person name="Kovacs J.A."/>
        </authorList>
    </citation>
    <scope>NUCLEOTIDE SEQUENCE</scope>
    <source>
        <strain evidence="17">2A</strain>
    </source>
</reference>
<evidence type="ECO:0000259" key="15">
    <source>
        <dbReference type="PROSITE" id="PS50011"/>
    </source>
</evidence>
<dbReference type="InterPro" id="IPR036388">
    <property type="entry name" value="WH-like_DNA-bd_sf"/>
</dbReference>
<feature type="compositionally biased region" description="Low complexity" evidence="14">
    <location>
        <begin position="57"/>
        <end position="66"/>
    </location>
</feature>
<accession>A0A899FYZ5</accession>
<evidence type="ECO:0000256" key="13">
    <source>
        <dbReference type="PIRSR" id="PIRSR602717-51"/>
    </source>
</evidence>
<keyword evidence="7" id="KW-0862">Zinc</keyword>
<keyword evidence="9" id="KW-0805">Transcription regulation</keyword>
<dbReference type="GO" id="GO:0035267">
    <property type="term" value="C:NuA4 histone acetyltransferase complex"/>
    <property type="evidence" value="ECO:0007669"/>
    <property type="project" value="TreeGrafter"/>
</dbReference>
<evidence type="ECO:0000256" key="3">
    <source>
        <dbReference type="ARBA" id="ARBA00013184"/>
    </source>
</evidence>
<dbReference type="Pfam" id="PF17772">
    <property type="entry name" value="zf-MYST"/>
    <property type="match status" value="1"/>
</dbReference>
<dbReference type="Gene3D" id="3.30.200.20">
    <property type="entry name" value="Phosphorylase Kinase, domain 1"/>
    <property type="match status" value="1"/>
</dbReference>
<dbReference type="Gene3D" id="1.10.510.10">
    <property type="entry name" value="Transferase(Phosphotransferase) domain 1"/>
    <property type="match status" value="1"/>
</dbReference>
<dbReference type="SMART" id="SM00220">
    <property type="entry name" value="S_TKc"/>
    <property type="match status" value="1"/>
</dbReference>
<dbReference type="SUPFAM" id="SSF55729">
    <property type="entry name" value="Acyl-CoA N-acyltransferases (Nat)"/>
    <property type="match status" value="1"/>
</dbReference>